<keyword evidence="3" id="KW-0472">Membrane</keyword>
<feature type="domain" description="ZP" evidence="4">
    <location>
        <begin position="1"/>
        <end position="133"/>
    </location>
</feature>
<evidence type="ECO:0000256" key="1">
    <source>
        <dbReference type="ARBA" id="ARBA00022729"/>
    </source>
</evidence>
<evidence type="ECO:0000313" key="5">
    <source>
        <dbReference type="Proteomes" id="UP000887574"/>
    </source>
</evidence>
<keyword evidence="3" id="KW-0812">Transmembrane</keyword>
<dbReference type="PANTHER" id="PTHR22907:SF27">
    <property type="entry name" value="ZP DOMAIN-CONTAINING PROTEIN"/>
    <property type="match status" value="1"/>
</dbReference>
<dbReference type="PROSITE" id="PS51034">
    <property type="entry name" value="ZP_2"/>
    <property type="match status" value="1"/>
</dbReference>
<keyword evidence="1" id="KW-0732">Signal</keyword>
<dbReference type="WBParaSite" id="jg5208">
    <property type="protein sequence ID" value="jg5208"/>
    <property type="gene ID" value="jg5208"/>
</dbReference>
<feature type="transmembrane region" description="Helical" evidence="3">
    <location>
        <begin position="257"/>
        <end position="283"/>
    </location>
</feature>
<dbReference type="Pfam" id="PF25301">
    <property type="entry name" value="CUT_C"/>
    <property type="match status" value="1"/>
</dbReference>
<feature type="compositionally biased region" description="Polar residues" evidence="2">
    <location>
        <begin position="188"/>
        <end position="208"/>
    </location>
</feature>
<evidence type="ECO:0000313" key="6">
    <source>
        <dbReference type="WBParaSite" id="jg5208"/>
    </source>
</evidence>
<dbReference type="InterPro" id="IPR001507">
    <property type="entry name" value="ZP_dom"/>
</dbReference>
<dbReference type="Proteomes" id="UP000887574">
    <property type="component" value="Unplaced"/>
</dbReference>
<reference evidence="6" key="1">
    <citation type="submission" date="2022-11" db="UniProtKB">
        <authorList>
            <consortium name="WormBaseParasite"/>
        </authorList>
    </citation>
    <scope>IDENTIFICATION</scope>
</reference>
<keyword evidence="3" id="KW-1133">Transmembrane helix</keyword>
<organism evidence="5 6">
    <name type="scientific">Ditylenchus dipsaci</name>
    <dbReference type="NCBI Taxonomy" id="166011"/>
    <lineage>
        <taxon>Eukaryota</taxon>
        <taxon>Metazoa</taxon>
        <taxon>Ecdysozoa</taxon>
        <taxon>Nematoda</taxon>
        <taxon>Chromadorea</taxon>
        <taxon>Rhabditida</taxon>
        <taxon>Tylenchina</taxon>
        <taxon>Tylenchomorpha</taxon>
        <taxon>Sphaerularioidea</taxon>
        <taxon>Anguinidae</taxon>
        <taxon>Anguininae</taxon>
        <taxon>Ditylenchus</taxon>
    </lineage>
</organism>
<name>A0A915EDJ2_9BILA</name>
<keyword evidence="5" id="KW-1185">Reference proteome</keyword>
<evidence type="ECO:0000259" key="4">
    <source>
        <dbReference type="PROSITE" id="PS51034"/>
    </source>
</evidence>
<dbReference type="SMART" id="SM00241">
    <property type="entry name" value="ZP"/>
    <property type="match status" value="1"/>
</dbReference>
<feature type="region of interest" description="Disordered" evidence="2">
    <location>
        <begin position="187"/>
        <end position="208"/>
    </location>
</feature>
<proteinExistence type="predicted"/>
<sequence length="307" mass="33606">MLPTTELIDTAKMPLCTYSVRRGSVNGPIVTYATVGEPVFHVWHCDSDMFSMLVHNCFVDDGAGKDRKPLIDEHGCTIDPVIVSDLTYNNQANLAYSEVNVFKFADKITTYFQCAVSTCMVSEGMCTGKTPPRCGINNRKRRTILGRLVPDTNESKADVSKSRDDYVMDLSAEKIVVLDLDDSAAATKGTTPKHNGQGKYTNSKTSAYTTGSRLTESIPYAESSVSRSKSTNSQSSLNIEGRIEEFRDYYLSERVCFSYYVISLLTCLVAFSLMSALAVVAILSGGSAVQKINFNCRISSNKTSAAN</sequence>
<evidence type="ECO:0000256" key="3">
    <source>
        <dbReference type="SAM" id="Phobius"/>
    </source>
</evidence>
<evidence type="ECO:0000256" key="2">
    <source>
        <dbReference type="SAM" id="MobiDB-lite"/>
    </source>
</evidence>
<dbReference type="InterPro" id="IPR057475">
    <property type="entry name" value="CUT_C"/>
</dbReference>
<dbReference type="AlphaFoldDB" id="A0A915EDJ2"/>
<protein>
    <submittedName>
        <fullName evidence="6">ZP domain-containing protein</fullName>
    </submittedName>
</protein>
<accession>A0A915EDJ2</accession>
<dbReference type="PANTHER" id="PTHR22907">
    <property type="entry name" value="GH04558P"/>
    <property type="match status" value="1"/>
</dbReference>
<dbReference type="InterPro" id="IPR051962">
    <property type="entry name" value="Cuticlin"/>
</dbReference>